<reference evidence="2" key="1">
    <citation type="submission" date="2022-03" db="EMBL/GenBank/DDBJ databases">
        <authorList>
            <person name="Tunstrom K."/>
        </authorList>
    </citation>
    <scope>NUCLEOTIDE SEQUENCE</scope>
</reference>
<sequence length="230" mass="25539">MAQQLDSKCKIIYSRGVGVGAAPSGYPGRGLYLELGGGERDLSPPSDNVMFDNQCYATTPSSSNGNSDQEPCQRRDRDPRQHHHGQKPCLSRQASQSSATPAPGSPTSRLLLEYEMHLRNTLAKGMDAESYSLHTFEALLSQSMEDLEYNDNLPPSNQRSPYPPRRRPASQCSGAGSRSSTLPLPHRLERPHVARAERDGYYRCHLPFTITEKKKPCQGKNICFIVHQAK</sequence>
<name>A0AAU9VB63_EUPED</name>
<protein>
    <submittedName>
        <fullName evidence="2">Uncharacterized protein</fullName>
    </submittedName>
</protein>
<feature type="region of interest" description="Disordered" evidence="1">
    <location>
        <begin position="148"/>
        <end position="191"/>
    </location>
</feature>
<accession>A0AAU9VB63</accession>
<evidence type="ECO:0000256" key="1">
    <source>
        <dbReference type="SAM" id="MobiDB-lite"/>
    </source>
</evidence>
<dbReference type="AlphaFoldDB" id="A0AAU9VB63"/>
<keyword evidence="3" id="KW-1185">Reference proteome</keyword>
<dbReference type="EMBL" id="CAKOGL010000030">
    <property type="protein sequence ID" value="CAH2107329.1"/>
    <property type="molecule type" value="Genomic_DNA"/>
</dbReference>
<comment type="caution">
    <text evidence="2">The sequence shown here is derived from an EMBL/GenBank/DDBJ whole genome shotgun (WGS) entry which is preliminary data.</text>
</comment>
<gene>
    <name evidence="2" type="ORF">EEDITHA_LOCUS21375</name>
</gene>
<feature type="compositionally biased region" description="Low complexity" evidence="1">
    <location>
        <begin position="91"/>
        <end position="107"/>
    </location>
</feature>
<feature type="compositionally biased region" description="Polar residues" evidence="1">
    <location>
        <begin position="55"/>
        <end position="67"/>
    </location>
</feature>
<dbReference type="Proteomes" id="UP001153954">
    <property type="component" value="Unassembled WGS sequence"/>
</dbReference>
<evidence type="ECO:0000313" key="2">
    <source>
        <dbReference type="EMBL" id="CAH2107329.1"/>
    </source>
</evidence>
<feature type="compositionally biased region" description="Polar residues" evidence="1">
    <location>
        <begin position="171"/>
        <end position="182"/>
    </location>
</feature>
<evidence type="ECO:0000313" key="3">
    <source>
        <dbReference type="Proteomes" id="UP001153954"/>
    </source>
</evidence>
<organism evidence="2 3">
    <name type="scientific">Euphydryas editha</name>
    <name type="common">Edith's checkerspot</name>
    <dbReference type="NCBI Taxonomy" id="104508"/>
    <lineage>
        <taxon>Eukaryota</taxon>
        <taxon>Metazoa</taxon>
        <taxon>Ecdysozoa</taxon>
        <taxon>Arthropoda</taxon>
        <taxon>Hexapoda</taxon>
        <taxon>Insecta</taxon>
        <taxon>Pterygota</taxon>
        <taxon>Neoptera</taxon>
        <taxon>Endopterygota</taxon>
        <taxon>Lepidoptera</taxon>
        <taxon>Glossata</taxon>
        <taxon>Ditrysia</taxon>
        <taxon>Papilionoidea</taxon>
        <taxon>Nymphalidae</taxon>
        <taxon>Nymphalinae</taxon>
        <taxon>Euphydryas</taxon>
    </lineage>
</organism>
<proteinExistence type="predicted"/>
<feature type="region of interest" description="Disordered" evidence="1">
    <location>
        <begin position="37"/>
        <end position="107"/>
    </location>
</feature>